<dbReference type="EMBL" id="OA564707">
    <property type="protein sequence ID" value="CAD7195304.1"/>
    <property type="molecule type" value="Genomic_DNA"/>
</dbReference>
<dbReference type="InterPro" id="IPR011043">
    <property type="entry name" value="Gal_Oxase/kelch_b-propeller"/>
</dbReference>
<dbReference type="AlphaFoldDB" id="A0A7R8VDU7"/>
<organism evidence="1">
    <name type="scientific">Timema douglasi</name>
    <name type="common">Walking stick</name>
    <dbReference type="NCBI Taxonomy" id="61478"/>
    <lineage>
        <taxon>Eukaryota</taxon>
        <taxon>Metazoa</taxon>
        <taxon>Ecdysozoa</taxon>
        <taxon>Arthropoda</taxon>
        <taxon>Hexapoda</taxon>
        <taxon>Insecta</taxon>
        <taxon>Pterygota</taxon>
        <taxon>Neoptera</taxon>
        <taxon>Polyneoptera</taxon>
        <taxon>Phasmatodea</taxon>
        <taxon>Timematodea</taxon>
        <taxon>Timematoidea</taxon>
        <taxon>Timematidae</taxon>
        <taxon>Timema</taxon>
    </lineage>
</organism>
<dbReference type="Pfam" id="PF24681">
    <property type="entry name" value="Kelch_KLHDC2_KLHL20_DRC7"/>
    <property type="match status" value="1"/>
</dbReference>
<name>A0A7R8VDU7_TIMDO</name>
<dbReference type="InterPro" id="IPR052456">
    <property type="entry name" value="CTLH_complex_component"/>
</dbReference>
<evidence type="ECO:0000313" key="1">
    <source>
        <dbReference type="EMBL" id="CAD7195304.1"/>
    </source>
</evidence>
<dbReference type="PANTHER" id="PTHR15526:SF5">
    <property type="entry name" value="MUSKELIN"/>
    <property type="match status" value="1"/>
</dbReference>
<dbReference type="SUPFAM" id="SSF50965">
    <property type="entry name" value="Galactose oxidase, central domain"/>
    <property type="match status" value="1"/>
</dbReference>
<dbReference type="Gene3D" id="2.120.10.80">
    <property type="entry name" value="Kelch-type beta propeller"/>
    <property type="match status" value="2"/>
</dbReference>
<dbReference type="PANTHER" id="PTHR15526">
    <property type="entry name" value="MUSKELIN"/>
    <property type="match status" value="1"/>
</dbReference>
<dbReference type="InterPro" id="IPR015915">
    <property type="entry name" value="Kelch-typ_b-propeller"/>
</dbReference>
<sequence length="850" mass="97628">MVTKRKAEIQDTEILAIFIHSSSEIDQFVSGSESNDSEFVNNETEQELYSSESEKLEQVEVASDIDSVIVNTSDYYWDEINLEDQDNPPQPLYIYTEVPADELILAPFSCLTSLRPPHTRSQQLASMIITKRLKEEISCKSGPRGILRRGGKSVVRTRKTVVTLVWIVSSDTPRCPGYYREYREREAVRLCLKLIRQLNYQEAFDALQSRSNVLLEDPLLSKLYDLLVKRGNYEETELFMEQCATNTKPHQRNLHLGQIGSTSYSLLLNAAYCNVCSKVKGVNQPSLHAVTTTLQCYPSKDLDMPVEMINILVEASRHYSLVWETVSWHSTVGDLGGLFNTFIGEQEYRPVWRPIQPCETDVQPGMRGGHQMCMDPYTETIYLFGGWDGNQDLSDLWTYHVPTHKWTLIMRDTEVEGGPSARSCHKVCIDPDRRQIFTLGRYLDMLCRTPGNLKSDFYMYDIDSNSWTLISEDTGEMGGPQLIFDHQMSMDVEQRKIYVFGGRVLTPHTAITFEERSGTCGMALVGSSNSDPTFSGLYCYHVSTNTWIKLCDDCSRPSSPGFPTIRSRVGHSMLFHPGCRKLFVFAGQRSKEYLNDFFTYNVDTQEIQQISEGTKKEPCNIPAAGFTQRATIDPELNEIYVLSGLSKDKEKRDDNVQNSFWVYYIAQNKWSCIYRNENTGEHYWSKMQHLEPCPRFAHQLVYDPCNKVHYLFGGNPGRSCLPRLRLDDFWQLQLCRPSHEQILQKCKLFIRKHRFEELAVKDRMAALQYLQTSLSEIIDHEDSEQTKEFQLLASVLFQEQDEKETPLGAGHSVDESGCHHRRSQLFDQLIEFFPSFMSQPKANLIDLISL</sequence>
<reference evidence="1" key="1">
    <citation type="submission" date="2020-11" db="EMBL/GenBank/DDBJ databases">
        <authorList>
            <person name="Tran Van P."/>
        </authorList>
    </citation>
    <scope>NUCLEOTIDE SEQUENCE</scope>
</reference>
<accession>A0A7R8VDU7</accession>
<protein>
    <recommendedName>
        <fullName evidence="2">Muskelin</fullName>
    </recommendedName>
</protein>
<gene>
    <name evidence="1" type="ORF">TDIB3V08_LOCUS1699</name>
</gene>
<evidence type="ECO:0008006" key="2">
    <source>
        <dbReference type="Google" id="ProtNLM"/>
    </source>
</evidence>
<dbReference type="GO" id="GO:0005737">
    <property type="term" value="C:cytoplasm"/>
    <property type="evidence" value="ECO:0007669"/>
    <property type="project" value="TreeGrafter"/>
</dbReference>
<proteinExistence type="predicted"/>